<dbReference type="STRING" id="105785.A0A2J7QKQ5"/>
<reference evidence="1 2" key="1">
    <citation type="submission" date="2017-12" db="EMBL/GenBank/DDBJ databases">
        <title>Hemimetabolous genomes reveal molecular basis of termite eusociality.</title>
        <authorList>
            <person name="Harrison M.C."/>
            <person name="Jongepier E."/>
            <person name="Robertson H.M."/>
            <person name="Arning N."/>
            <person name="Bitard-Feildel T."/>
            <person name="Chao H."/>
            <person name="Childers C.P."/>
            <person name="Dinh H."/>
            <person name="Doddapaneni H."/>
            <person name="Dugan S."/>
            <person name="Gowin J."/>
            <person name="Greiner C."/>
            <person name="Han Y."/>
            <person name="Hu H."/>
            <person name="Hughes D.S.T."/>
            <person name="Huylmans A.-K."/>
            <person name="Kemena C."/>
            <person name="Kremer L.P.M."/>
            <person name="Lee S.L."/>
            <person name="Lopez-Ezquerra A."/>
            <person name="Mallet L."/>
            <person name="Monroy-Kuhn J.M."/>
            <person name="Moser A."/>
            <person name="Murali S.C."/>
            <person name="Muzny D.M."/>
            <person name="Otani S."/>
            <person name="Piulachs M.-D."/>
            <person name="Poelchau M."/>
            <person name="Qu J."/>
            <person name="Schaub F."/>
            <person name="Wada-Katsumata A."/>
            <person name="Worley K.C."/>
            <person name="Xie Q."/>
            <person name="Ylla G."/>
            <person name="Poulsen M."/>
            <person name="Gibbs R.A."/>
            <person name="Schal C."/>
            <person name="Richards S."/>
            <person name="Belles X."/>
            <person name="Korb J."/>
            <person name="Bornberg-Bauer E."/>
        </authorList>
    </citation>
    <scope>NUCLEOTIDE SEQUENCE [LARGE SCALE GENOMIC DNA]</scope>
    <source>
        <tissue evidence="1">Whole body</tissue>
    </source>
</reference>
<name>A0A2J7QKQ5_9NEOP</name>
<dbReference type="AlphaFoldDB" id="A0A2J7QKQ5"/>
<proteinExistence type="predicted"/>
<dbReference type="EMBL" id="NEVH01013258">
    <property type="protein sequence ID" value="PNF29172.1"/>
    <property type="molecule type" value="Genomic_DNA"/>
</dbReference>
<gene>
    <name evidence="1" type="ORF">B7P43_G11860</name>
</gene>
<sequence length="212" mass="24110">MTIDRNQGNFDTEEPAPTIKEVEQAIKKLKNNKAPGMDLIMEELVKFAGPEYAKHLHQLIVKIWITEIIPEEWNLSTVCPIHKKGDVMKQASNIVKIFKVAEIVEGQSMMLLVDCLGAYFSPYIFVEINLYLVGWEQKGRKRSKRVKQLMNGSPAVTLSEKQGRCLETVQSMVNFMCDPTGDIPWEEDSSAIDVVHISDTLESLYCRTFLTD</sequence>
<dbReference type="Proteomes" id="UP000235965">
    <property type="component" value="Unassembled WGS sequence"/>
</dbReference>
<dbReference type="OrthoDB" id="74910at2759"/>
<evidence type="ECO:0000313" key="2">
    <source>
        <dbReference type="Proteomes" id="UP000235965"/>
    </source>
</evidence>
<dbReference type="InParanoid" id="A0A2J7QKQ5"/>
<organism evidence="1 2">
    <name type="scientific">Cryptotermes secundus</name>
    <dbReference type="NCBI Taxonomy" id="105785"/>
    <lineage>
        <taxon>Eukaryota</taxon>
        <taxon>Metazoa</taxon>
        <taxon>Ecdysozoa</taxon>
        <taxon>Arthropoda</taxon>
        <taxon>Hexapoda</taxon>
        <taxon>Insecta</taxon>
        <taxon>Pterygota</taxon>
        <taxon>Neoptera</taxon>
        <taxon>Polyneoptera</taxon>
        <taxon>Dictyoptera</taxon>
        <taxon>Blattodea</taxon>
        <taxon>Blattoidea</taxon>
        <taxon>Termitoidae</taxon>
        <taxon>Kalotermitidae</taxon>
        <taxon>Cryptotermitinae</taxon>
        <taxon>Cryptotermes</taxon>
    </lineage>
</organism>
<evidence type="ECO:0000313" key="1">
    <source>
        <dbReference type="EMBL" id="PNF29172.1"/>
    </source>
</evidence>
<protein>
    <submittedName>
        <fullName evidence="1">Uncharacterized protein</fullName>
    </submittedName>
</protein>
<keyword evidence="2" id="KW-1185">Reference proteome</keyword>
<comment type="caution">
    <text evidence="1">The sequence shown here is derived from an EMBL/GenBank/DDBJ whole genome shotgun (WGS) entry which is preliminary data.</text>
</comment>
<accession>A0A2J7QKQ5</accession>